<evidence type="ECO:0000313" key="2">
    <source>
        <dbReference type="Proteomes" id="UP001174691"/>
    </source>
</evidence>
<name>A0AA38VG89_9PEZI</name>
<reference evidence="1" key="1">
    <citation type="submission" date="2022-07" db="EMBL/GenBank/DDBJ databases">
        <title>Fungi with potential for degradation of polypropylene.</title>
        <authorList>
            <person name="Gostincar C."/>
        </authorList>
    </citation>
    <scope>NUCLEOTIDE SEQUENCE</scope>
    <source>
        <strain evidence="1">EXF-13287</strain>
    </source>
</reference>
<protein>
    <submittedName>
        <fullName evidence="1">Uncharacterized protein</fullName>
    </submittedName>
</protein>
<dbReference type="Proteomes" id="UP001174691">
    <property type="component" value="Unassembled WGS sequence"/>
</dbReference>
<gene>
    <name evidence="1" type="ORF">NKR19_g5519</name>
</gene>
<dbReference type="EMBL" id="JANBVN010000076">
    <property type="protein sequence ID" value="KAJ9149719.1"/>
    <property type="molecule type" value="Genomic_DNA"/>
</dbReference>
<comment type="caution">
    <text evidence="1">The sequence shown here is derived from an EMBL/GenBank/DDBJ whole genome shotgun (WGS) entry which is preliminary data.</text>
</comment>
<sequence length="199" mass="22208">MARRFWAPSLFQAPGNATGITTSNNHPSREDIAEPLQETPFRAEFSMGPGVVVFGFPQKGGLYELARCFSPELDFLGLDRFRPTPRPSITDAESRAEEEAHCNKMRQLGARYYNTTSAWESALWGNDFETGDADFLKIGWPSTGGGVWVLRCTVMEASERGVAAIYNAFNMDERCKIIKQLGGTFYADPKDCPYLDLDD</sequence>
<accession>A0AA38VG89</accession>
<dbReference type="AlphaFoldDB" id="A0AA38VG89"/>
<evidence type="ECO:0000313" key="1">
    <source>
        <dbReference type="EMBL" id="KAJ9149719.1"/>
    </source>
</evidence>
<proteinExistence type="predicted"/>
<organism evidence="1 2">
    <name type="scientific">Coniochaeta hoffmannii</name>
    <dbReference type="NCBI Taxonomy" id="91930"/>
    <lineage>
        <taxon>Eukaryota</taxon>
        <taxon>Fungi</taxon>
        <taxon>Dikarya</taxon>
        <taxon>Ascomycota</taxon>
        <taxon>Pezizomycotina</taxon>
        <taxon>Sordariomycetes</taxon>
        <taxon>Sordariomycetidae</taxon>
        <taxon>Coniochaetales</taxon>
        <taxon>Coniochaetaceae</taxon>
        <taxon>Coniochaeta</taxon>
    </lineage>
</organism>
<keyword evidence="2" id="KW-1185">Reference proteome</keyword>